<evidence type="ECO:0000313" key="1">
    <source>
        <dbReference type="EMBL" id="KKK66019.1"/>
    </source>
</evidence>
<sequence>MLPGERFKNWIDGLALEWKDRLRGWMGSWLGFGIDVFFDKLGKSAAPKLKPIIDKLERETTIPPELKPLFDELKEPSGEFAAILGNAAGGALLGGALGRIVDYILRPLTYGLSFAIGFFIHDAPILISLWRRGEISETYLNDHLRWHGMGSDDIEQLKKVTEFLPDAMTLVNWQAREVFEETMIDRYGLDSDFVETRPPFIRNYHTGVVHVV</sequence>
<gene>
    <name evidence="1" type="ORF">LCGC14_2968310</name>
</gene>
<dbReference type="EMBL" id="LAZR01060280">
    <property type="protein sequence ID" value="KKK66019.1"/>
    <property type="molecule type" value="Genomic_DNA"/>
</dbReference>
<protein>
    <submittedName>
        <fullName evidence="1">Uncharacterized protein</fullName>
    </submittedName>
</protein>
<reference evidence="1" key="1">
    <citation type="journal article" date="2015" name="Nature">
        <title>Complex archaea that bridge the gap between prokaryotes and eukaryotes.</title>
        <authorList>
            <person name="Spang A."/>
            <person name="Saw J.H."/>
            <person name="Jorgensen S.L."/>
            <person name="Zaremba-Niedzwiedzka K."/>
            <person name="Martijn J."/>
            <person name="Lind A.E."/>
            <person name="van Eijk R."/>
            <person name="Schleper C."/>
            <person name="Guy L."/>
            <person name="Ettema T.J."/>
        </authorList>
    </citation>
    <scope>NUCLEOTIDE SEQUENCE</scope>
</reference>
<name>A0A0F8ZHX0_9ZZZZ</name>
<accession>A0A0F8ZHX0</accession>
<dbReference type="AlphaFoldDB" id="A0A0F8ZHX0"/>
<organism evidence="1">
    <name type="scientific">marine sediment metagenome</name>
    <dbReference type="NCBI Taxonomy" id="412755"/>
    <lineage>
        <taxon>unclassified sequences</taxon>
        <taxon>metagenomes</taxon>
        <taxon>ecological metagenomes</taxon>
    </lineage>
</organism>
<comment type="caution">
    <text evidence="1">The sequence shown here is derived from an EMBL/GenBank/DDBJ whole genome shotgun (WGS) entry which is preliminary data.</text>
</comment>
<proteinExistence type="predicted"/>